<evidence type="ECO:0000313" key="1">
    <source>
        <dbReference type="EMBL" id="TAJ43369.1"/>
    </source>
</evidence>
<proteinExistence type="predicted"/>
<dbReference type="EMBL" id="PGCL01000007">
    <property type="protein sequence ID" value="TAJ43369.1"/>
    <property type="molecule type" value="Genomic_DNA"/>
</dbReference>
<evidence type="ECO:0000313" key="2">
    <source>
        <dbReference type="Proteomes" id="UP000292580"/>
    </source>
</evidence>
<sequence length="175" mass="18277">MAFLVLVLALLPAGAAAAGWLEISTVADGENDTIVIGGTTNLAAGNTLLVEVISASFAPTDKTEPREFAGASGTVDVEEGQPYNTWRFSIDTPLPPDTYLVTVTHAESGTEASGRFTLTDGAVTEVETPMPTTLPETTMTPPETPTGTTPTEADLPPFLTALALIVSAACVWRRR</sequence>
<reference evidence="1 2" key="1">
    <citation type="submission" date="2017-11" db="EMBL/GenBank/DDBJ databases">
        <title>Isolation and Characterization of Methanofollis Species from Methane Seep Offshore SW Taiwan.</title>
        <authorList>
            <person name="Teng N.-H."/>
            <person name="Lai M.-C."/>
            <person name="Chen S.-C."/>
        </authorList>
    </citation>
    <scope>NUCLEOTIDE SEQUENCE [LARGE SCALE GENOMIC DNA]</scope>
    <source>
        <strain evidence="1 2">FWC-SCC2</strain>
    </source>
</reference>
<keyword evidence="2" id="KW-1185">Reference proteome</keyword>
<dbReference type="AlphaFoldDB" id="A0A483CKG3"/>
<gene>
    <name evidence="1" type="ORF">CUJ86_10905</name>
</gene>
<comment type="caution">
    <text evidence="1">The sequence shown here is derived from an EMBL/GenBank/DDBJ whole genome shotgun (WGS) entry which is preliminary data.</text>
</comment>
<accession>A0A483CKG3</accession>
<dbReference type="Proteomes" id="UP000292580">
    <property type="component" value="Unassembled WGS sequence"/>
</dbReference>
<protein>
    <submittedName>
        <fullName evidence="1">Uncharacterized protein</fullName>
    </submittedName>
</protein>
<name>A0A483CKG3_9EURY</name>
<organism evidence="1 2">
    <name type="scientific">Methanofollis fontis</name>
    <dbReference type="NCBI Taxonomy" id="2052832"/>
    <lineage>
        <taxon>Archaea</taxon>
        <taxon>Methanobacteriati</taxon>
        <taxon>Methanobacteriota</taxon>
        <taxon>Stenosarchaea group</taxon>
        <taxon>Methanomicrobia</taxon>
        <taxon>Methanomicrobiales</taxon>
        <taxon>Methanomicrobiaceae</taxon>
        <taxon>Methanofollis</taxon>
    </lineage>
</organism>